<organism evidence="1 2">
    <name type="scientific">Sphingomonas endophytica</name>
    <dbReference type="NCBI Taxonomy" id="869719"/>
    <lineage>
        <taxon>Bacteria</taxon>
        <taxon>Pseudomonadati</taxon>
        <taxon>Pseudomonadota</taxon>
        <taxon>Alphaproteobacteria</taxon>
        <taxon>Sphingomonadales</taxon>
        <taxon>Sphingomonadaceae</taxon>
        <taxon>Sphingomonas</taxon>
    </lineage>
</organism>
<protein>
    <recommendedName>
        <fullName evidence="3">Gene transfer agent protein</fullName>
    </recommendedName>
</protein>
<gene>
    <name evidence="1" type="ORF">F4693_000161</name>
</gene>
<accession>A0A7X0JAD9</accession>
<proteinExistence type="predicted"/>
<dbReference type="Proteomes" id="UP000522313">
    <property type="component" value="Unassembled WGS sequence"/>
</dbReference>
<dbReference type="EMBL" id="JACHBT010000001">
    <property type="protein sequence ID" value="MBB6503212.1"/>
    <property type="molecule type" value="Genomic_DNA"/>
</dbReference>
<reference evidence="1 2" key="2">
    <citation type="submission" date="2020-08" db="EMBL/GenBank/DDBJ databases">
        <authorList>
            <person name="Partida-Martinez L."/>
            <person name="Huntemann M."/>
            <person name="Clum A."/>
            <person name="Wang J."/>
            <person name="Palaniappan K."/>
            <person name="Ritter S."/>
            <person name="Chen I.-M."/>
            <person name="Stamatis D."/>
            <person name="Reddy T."/>
            <person name="O'Malley R."/>
            <person name="Daum C."/>
            <person name="Shapiro N."/>
            <person name="Ivanova N."/>
            <person name="Kyrpides N."/>
            <person name="Woyke T."/>
        </authorList>
    </citation>
    <scope>NUCLEOTIDE SEQUENCE [LARGE SCALE GENOMIC DNA]</scope>
    <source>
        <strain evidence="1 2">AS3.13</strain>
    </source>
</reference>
<reference evidence="1 2" key="1">
    <citation type="submission" date="2020-08" db="EMBL/GenBank/DDBJ databases">
        <title>The Agave Microbiome: Exploring the role of microbial communities in plant adaptations to desert environments.</title>
        <authorList>
            <person name="Partida-Martinez L.P."/>
        </authorList>
    </citation>
    <scope>NUCLEOTIDE SEQUENCE [LARGE SCALE GENOMIC DNA]</scope>
    <source>
        <strain evidence="1 2">AS3.13</strain>
    </source>
</reference>
<dbReference type="RefSeq" id="WP_184503761.1">
    <property type="nucleotide sequence ID" value="NZ_JACHBT010000001.1"/>
</dbReference>
<evidence type="ECO:0008006" key="3">
    <source>
        <dbReference type="Google" id="ProtNLM"/>
    </source>
</evidence>
<dbReference type="AlphaFoldDB" id="A0A7X0JAD9"/>
<evidence type="ECO:0000313" key="1">
    <source>
        <dbReference type="EMBL" id="MBB6503212.1"/>
    </source>
</evidence>
<comment type="caution">
    <text evidence="1">The sequence shown here is derived from an EMBL/GenBank/DDBJ whole genome shotgun (WGS) entry which is preliminary data.</text>
</comment>
<evidence type="ECO:0000313" key="2">
    <source>
        <dbReference type="Proteomes" id="UP000522313"/>
    </source>
</evidence>
<sequence>MTVRDTILAAIVAALAPLAPEVELEPAGDPIDFPALGITDSGHRVLEREVDITRRVMTVTVDGFVEGEGGLAPTAARNRLHAAVVAALLDDGTLGGTVELIEDADARLFAAQLSSKRRLGFAQDFDVQFTTARADPALAA</sequence>
<name>A0A7X0JAD9_9SPHN</name>